<evidence type="ECO:0000313" key="2">
    <source>
        <dbReference type="Proteomes" id="UP000290545"/>
    </source>
</evidence>
<keyword evidence="2" id="KW-1185">Reference proteome</keyword>
<gene>
    <name evidence="1" type="ORF">ESB13_23130</name>
</gene>
<organism evidence="1 2">
    <name type="scientific">Filimonas effusa</name>
    <dbReference type="NCBI Taxonomy" id="2508721"/>
    <lineage>
        <taxon>Bacteria</taxon>
        <taxon>Pseudomonadati</taxon>
        <taxon>Bacteroidota</taxon>
        <taxon>Chitinophagia</taxon>
        <taxon>Chitinophagales</taxon>
        <taxon>Chitinophagaceae</taxon>
        <taxon>Filimonas</taxon>
    </lineage>
</organism>
<comment type="caution">
    <text evidence="1">The sequence shown here is derived from an EMBL/GenBank/DDBJ whole genome shotgun (WGS) entry which is preliminary data.</text>
</comment>
<evidence type="ECO:0000313" key="1">
    <source>
        <dbReference type="EMBL" id="RXK80531.1"/>
    </source>
</evidence>
<sequence>MGLFIPELTADITASAGAALEVKGAFNLQGGKGVTAIGVEDNKIKLLGRDVFNWNQGASQKVWGEVGMDFAPNASTGFKNTSGAENTQSSKTVVFGFITDEHSKNLSNGRISSQINIEFGGAIGLGLIAEWGIKIPIWKSDN</sequence>
<dbReference type="Proteomes" id="UP000290545">
    <property type="component" value="Unassembled WGS sequence"/>
</dbReference>
<accession>A0A4Q1D027</accession>
<name>A0A4Q1D027_9BACT</name>
<dbReference type="AlphaFoldDB" id="A0A4Q1D027"/>
<protein>
    <submittedName>
        <fullName evidence="1">Uncharacterized protein</fullName>
    </submittedName>
</protein>
<dbReference type="RefSeq" id="WP_164974329.1">
    <property type="nucleotide sequence ID" value="NZ_SDHZ01000006.1"/>
</dbReference>
<dbReference type="EMBL" id="SDHZ01000006">
    <property type="protein sequence ID" value="RXK80531.1"/>
    <property type="molecule type" value="Genomic_DNA"/>
</dbReference>
<proteinExistence type="predicted"/>
<reference evidence="1 2" key="1">
    <citation type="submission" date="2019-01" db="EMBL/GenBank/DDBJ databases">
        <title>Filimonas sp. strain TTM-71.</title>
        <authorList>
            <person name="Chen W.-M."/>
        </authorList>
    </citation>
    <scope>NUCLEOTIDE SEQUENCE [LARGE SCALE GENOMIC DNA]</scope>
    <source>
        <strain evidence="1 2">TTM-71</strain>
    </source>
</reference>